<keyword evidence="4" id="KW-0479">Metal-binding</keyword>
<evidence type="ECO:0000313" key="15">
    <source>
        <dbReference type="EMBL" id="BDI31757.1"/>
    </source>
</evidence>
<feature type="domain" description="Galactokinase N-terminal" evidence="14">
    <location>
        <begin position="11"/>
        <end position="58"/>
    </location>
</feature>
<keyword evidence="5" id="KW-0547">Nucleotide-binding</keyword>
<dbReference type="Gene3D" id="3.30.70.890">
    <property type="entry name" value="GHMP kinase, C-terminal domain"/>
    <property type="match status" value="1"/>
</dbReference>
<reference evidence="15 16" key="1">
    <citation type="journal article" date="2019" name="Int. J. Syst. Evol. Microbiol.">
        <title>Capsulimonas corticalis gen. nov., sp. nov., an aerobic capsulated bacterium, of a novel bacterial order, Capsulimonadales ord. nov., of the class Armatimonadia of the phylum Armatimonadetes.</title>
        <authorList>
            <person name="Li J."/>
            <person name="Kudo C."/>
            <person name="Tonouchi A."/>
        </authorList>
    </citation>
    <scope>NUCLEOTIDE SEQUENCE [LARGE SCALE GENOMIC DNA]</scope>
    <source>
        <strain evidence="15 16">AX-7</strain>
    </source>
</reference>
<feature type="domain" description="GHMP kinase C-terminal" evidence="13">
    <location>
        <begin position="278"/>
        <end position="342"/>
    </location>
</feature>
<dbReference type="PRINTS" id="PR00473">
    <property type="entry name" value="GALCTOKINASE"/>
</dbReference>
<evidence type="ECO:0000256" key="1">
    <source>
        <dbReference type="ARBA" id="ARBA00006566"/>
    </source>
</evidence>
<dbReference type="InterPro" id="IPR019539">
    <property type="entry name" value="GalKase_N"/>
</dbReference>
<keyword evidence="3" id="KW-0808">Transferase</keyword>
<dbReference type="FunCoup" id="A0A402D119">
    <property type="interactions" value="349"/>
</dbReference>
<dbReference type="AlphaFoldDB" id="A0A402D119"/>
<keyword evidence="10" id="KW-0119">Carbohydrate metabolism</keyword>
<dbReference type="NCBIfam" id="TIGR00131">
    <property type="entry name" value="gal_kin"/>
    <property type="match status" value="1"/>
</dbReference>
<evidence type="ECO:0000256" key="11">
    <source>
        <dbReference type="NCBIfam" id="TIGR00131"/>
    </source>
</evidence>
<protein>
    <recommendedName>
        <fullName evidence="11">Galactokinase</fullName>
        <ecNumber evidence="11">2.7.1.6</ecNumber>
    </recommendedName>
</protein>
<evidence type="ECO:0000256" key="8">
    <source>
        <dbReference type="ARBA" id="ARBA00022842"/>
    </source>
</evidence>
<dbReference type="Proteomes" id="UP000287394">
    <property type="component" value="Chromosome"/>
</dbReference>
<dbReference type="SUPFAM" id="SSF55060">
    <property type="entry name" value="GHMP Kinase, C-terminal domain"/>
    <property type="match status" value="1"/>
</dbReference>
<dbReference type="GO" id="GO:0005829">
    <property type="term" value="C:cytosol"/>
    <property type="evidence" value="ECO:0007669"/>
    <property type="project" value="TreeGrafter"/>
</dbReference>
<dbReference type="InterPro" id="IPR014721">
    <property type="entry name" value="Ribsml_uS5_D2-typ_fold_subgr"/>
</dbReference>
<evidence type="ECO:0000256" key="9">
    <source>
        <dbReference type="ARBA" id="ARBA00023144"/>
    </source>
</evidence>
<dbReference type="InterPro" id="IPR006204">
    <property type="entry name" value="GHMP_kinase_N_dom"/>
</dbReference>
<organism evidence="15 16">
    <name type="scientific">Capsulimonas corticalis</name>
    <dbReference type="NCBI Taxonomy" id="2219043"/>
    <lineage>
        <taxon>Bacteria</taxon>
        <taxon>Bacillati</taxon>
        <taxon>Armatimonadota</taxon>
        <taxon>Armatimonadia</taxon>
        <taxon>Capsulimonadales</taxon>
        <taxon>Capsulimonadaceae</taxon>
        <taxon>Capsulimonas</taxon>
    </lineage>
</organism>
<evidence type="ECO:0000259" key="12">
    <source>
        <dbReference type="Pfam" id="PF00288"/>
    </source>
</evidence>
<dbReference type="InterPro" id="IPR020568">
    <property type="entry name" value="Ribosomal_Su5_D2-typ_SF"/>
</dbReference>
<dbReference type="EC" id="2.7.1.6" evidence="11"/>
<sequence>MTVVSKAREVYAQQFREAPKFGAFAPGRVEIMGNHTDYNGGFVLPAALDKGTAIVGSPTGTDEVILVAADFGRTATFSISDIQRDPQNSWADYVMGVVSLLQQDGVSIGGFQAVIASDVPAGAGLSSSAALEVSTAFFLRQLFPYDREPMEIARLCQRAENEYVGVACGILDQFSSVFGKQDGLLFLDCLSLEHGAVTMGRSDIAVVICDSMAKHALTGGDYNTRRAECMAAAAHFGKELLREVSWEEFVARENELPENQRKRARHVLTEDQRVLAMRDAIQGTDTDPIKRLLIEGHASCRDLFENSTPEIDFLAAAAIEIEGCYGAKLTGGGWGGCTVNLVQVEAVPAFCAQLSERYQTELGKTAQIYPCRASAGAHVLEF</sequence>
<dbReference type="FunFam" id="3.30.230.10:FF:000017">
    <property type="entry name" value="Galactokinase"/>
    <property type="match status" value="1"/>
</dbReference>
<dbReference type="Gene3D" id="3.30.230.10">
    <property type="match status" value="1"/>
</dbReference>
<dbReference type="KEGG" id="ccot:CCAX7_38080"/>
<dbReference type="GO" id="GO:0005524">
    <property type="term" value="F:ATP binding"/>
    <property type="evidence" value="ECO:0007669"/>
    <property type="project" value="UniProtKB-UniRule"/>
</dbReference>
<dbReference type="InterPro" id="IPR006203">
    <property type="entry name" value="GHMP_knse_ATP-bd_CS"/>
</dbReference>
<keyword evidence="9" id="KW-0299">Galactose metabolism</keyword>
<dbReference type="PANTHER" id="PTHR10457">
    <property type="entry name" value="MEVALONATE KINASE/GALACTOKINASE"/>
    <property type="match status" value="1"/>
</dbReference>
<evidence type="ECO:0000313" key="16">
    <source>
        <dbReference type="Proteomes" id="UP000287394"/>
    </source>
</evidence>
<dbReference type="Pfam" id="PF10509">
    <property type="entry name" value="GalKase_gal_bdg"/>
    <property type="match status" value="1"/>
</dbReference>
<dbReference type="PIRSF" id="PIRSF000530">
    <property type="entry name" value="Galactokinase"/>
    <property type="match status" value="1"/>
</dbReference>
<dbReference type="InterPro" id="IPR036554">
    <property type="entry name" value="GHMP_kinase_C_sf"/>
</dbReference>
<evidence type="ECO:0000256" key="6">
    <source>
        <dbReference type="ARBA" id="ARBA00022777"/>
    </source>
</evidence>
<dbReference type="GO" id="GO:0004335">
    <property type="term" value="F:galactokinase activity"/>
    <property type="evidence" value="ECO:0007669"/>
    <property type="project" value="UniProtKB-UniRule"/>
</dbReference>
<dbReference type="InterPro" id="IPR006206">
    <property type="entry name" value="Mevalonate/galactokinase"/>
</dbReference>
<accession>A0A402D119</accession>
<keyword evidence="2" id="KW-0963">Cytoplasm</keyword>
<dbReference type="PRINTS" id="PR00959">
    <property type="entry name" value="MEVGALKINASE"/>
</dbReference>
<evidence type="ECO:0000256" key="7">
    <source>
        <dbReference type="ARBA" id="ARBA00022840"/>
    </source>
</evidence>
<dbReference type="InterPro" id="IPR000705">
    <property type="entry name" value="Galactokinase"/>
</dbReference>
<evidence type="ECO:0000256" key="2">
    <source>
        <dbReference type="ARBA" id="ARBA00022490"/>
    </source>
</evidence>
<dbReference type="PROSITE" id="PS00627">
    <property type="entry name" value="GHMP_KINASES_ATP"/>
    <property type="match status" value="1"/>
</dbReference>
<dbReference type="PANTHER" id="PTHR10457:SF7">
    <property type="entry name" value="GALACTOKINASE-RELATED"/>
    <property type="match status" value="1"/>
</dbReference>
<proteinExistence type="inferred from homology"/>
<feature type="domain" description="GHMP kinase N-terminal" evidence="12">
    <location>
        <begin position="93"/>
        <end position="180"/>
    </location>
</feature>
<evidence type="ECO:0000256" key="4">
    <source>
        <dbReference type="ARBA" id="ARBA00022723"/>
    </source>
</evidence>
<dbReference type="EMBL" id="AP025739">
    <property type="protein sequence ID" value="BDI31757.1"/>
    <property type="molecule type" value="Genomic_DNA"/>
</dbReference>
<evidence type="ECO:0000256" key="5">
    <source>
        <dbReference type="ARBA" id="ARBA00022741"/>
    </source>
</evidence>
<keyword evidence="8" id="KW-0460">Magnesium</keyword>
<dbReference type="FunFam" id="3.30.70.890:FF:000001">
    <property type="entry name" value="Galactokinase"/>
    <property type="match status" value="1"/>
</dbReference>
<dbReference type="OrthoDB" id="250531at2"/>
<dbReference type="InterPro" id="IPR013750">
    <property type="entry name" value="GHMP_kinase_C_dom"/>
</dbReference>
<keyword evidence="16" id="KW-1185">Reference proteome</keyword>
<keyword evidence="6" id="KW-0418">Kinase</keyword>
<dbReference type="GO" id="GO:0046872">
    <property type="term" value="F:metal ion binding"/>
    <property type="evidence" value="ECO:0007669"/>
    <property type="project" value="UniProtKB-KW"/>
</dbReference>
<comment type="similarity">
    <text evidence="1">Belongs to the GHMP kinase family. GalK subfamily.</text>
</comment>
<keyword evidence="7" id="KW-0067">ATP-binding</keyword>
<name>A0A402D119_9BACT</name>
<dbReference type="Pfam" id="PF08544">
    <property type="entry name" value="GHMP_kinases_C"/>
    <property type="match status" value="1"/>
</dbReference>
<dbReference type="Pfam" id="PF00288">
    <property type="entry name" value="GHMP_kinases_N"/>
    <property type="match status" value="1"/>
</dbReference>
<gene>
    <name evidence="15" type="primary">galK_2</name>
    <name evidence="15" type="ORF">CCAX7_38080</name>
</gene>
<evidence type="ECO:0000256" key="3">
    <source>
        <dbReference type="ARBA" id="ARBA00022679"/>
    </source>
</evidence>
<dbReference type="SUPFAM" id="SSF54211">
    <property type="entry name" value="Ribosomal protein S5 domain 2-like"/>
    <property type="match status" value="1"/>
</dbReference>
<evidence type="ECO:0000259" key="13">
    <source>
        <dbReference type="Pfam" id="PF08544"/>
    </source>
</evidence>
<evidence type="ECO:0000256" key="10">
    <source>
        <dbReference type="ARBA" id="ARBA00023277"/>
    </source>
</evidence>
<dbReference type="GO" id="GO:0006012">
    <property type="term" value="P:galactose metabolic process"/>
    <property type="evidence" value="ECO:0007669"/>
    <property type="project" value="UniProtKB-UniRule"/>
</dbReference>
<dbReference type="RefSeq" id="WP_119323201.1">
    <property type="nucleotide sequence ID" value="NZ_AP025739.1"/>
</dbReference>
<evidence type="ECO:0000259" key="14">
    <source>
        <dbReference type="Pfam" id="PF10509"/>
    </source>
</evidence>